<sequence length="95" mass="10284">MMRTAVREGQEINLSQLFSTSSLIRSRRDCRTASQPSSIKSGDVLYLCAALLVACLKIYCLLKKPNSEAITGNDFIASLFLGPATGGDVLQCMHS</sequence>
<proteinExistence type="predicted"/>
<protein>
    <submittedName>
        <fullName evidence="1">Uncharacterized protein</fullName>
    </submittedName>
</protein>
<gene>
    <name evidence="1" type="ORF">FSCOSCO3_A036166</name>
</gene>
<dbReference type="EMBL" id="CAWUFR010000008">
    <property type="protein sequence ID" value="CAK6952020.1"/>
    <property type="molecule type" value="Genomic_DNA"/>
</dbReference>
<name>A0AAV1MY47_SCOSC</name>
<accession>A0AAV1MY47</accession>
<reference evidence="1 2" key="1">
    <citation type="submission" date="2024-01" db="EMBL/GenBank/DDBJ databases">
        <authorList>
            <person name="Alioto T."/>
            <person name="Alioto T."/>
            <person name="Gomez Garrido J."/>
        </authorList>
    </citation>
    <scope>NUCLEOTIDE SEQUENCE [LARGE SCALE GENOMIC DNA]</scope>
</reference>
<dbReference type="Proteomes" id="UP001314229">
    <property type="component" value="Unassembled WGS sequence"/>
</dbReference>
<evidence type="ECO:0000313" key="2">
    <source>
        <dbReference type="Proteomes" id="UP001314229"/>
    </source>
</evidence>
<evidence type="ECO:0000313" key="1">
    <source>
        <dbReference type="EMBL" id="CAK6952020.1"/>
    </source>
</evidence>
<comment type="caution">
    <text evidence="1">The sequence shown here is derived from an EMBL/GenBank/DDBJ whole genome shotgun (WGS) entry which is preliminary data.</text>
</comment>
<keyword evidence="2" id="KW-1185">Reference proteome</keyword>
<dbReference type="AlphaFoldDB" id="A0AAV1MY47"/>
<organism evidence="1 2">
    <name type="scientific">Scomber scombrus</name>
    <name type="common">Atlantic mackerel</name>
    <name type="synonym">Scomber vernalis</name>
    <dbReference type="NCBI Taxonomy" id="13677"/>
    <lineage>
        <taxon>Eukaryota</taxon>
        <taxon>Metazoa</taxon>
        <taxon>Chordata</taxon>
        <taxon>Craniata</taxon>
        <taxon>Vertebrata</taxon>
        <taxon>Euteleostomi</taxon>
        <taxon>Actinopterygii</taxon>
        <taxon>Neopterygii</taxon>
        <taxon>Teleostei</taxon>
        <taxon>Neoteleostei</taxon>
        <taxon>Acanthomorphata</taxon>
        <taxon>Pelagiaria</taxon>
        <taxon>Scombriformes</taxon>
        <taxon>Scombridae</taxon>
        <taxon>Scomber</taxon>
    </lineage>
</organism>